<reference evidence="14" key="2">
    <citation type="submission" date="2023-05" db="EMBL/GenBank/DDBJ databases">
        <authorList>
            <person name="Schelkunov M.I."/>
        </authorList>
    </citation>
    <scope>NUCLEOTIDE SEQUENCE</scope>
    <source>
        <strain evidence="14">Hsosn_3</strain>
        <tissue evidence="14">Leaf</tissue>
    </source>
</reference>
<accession>A0AAD8IV59</accession>
<evidence type="ECO:0000256" key="3">
    <source>
        <dbReference type="ARBA" id="ARBA00022448"/>
    </source>
</evidence>
<evidence type="ECO:0000256" key="8">
    <source>
        <dbReference type="ARBA" id="ARBA00023136"/>
    </source>
</evidence>
<reference evidence="14" key="1">
    <citation type="submission" date="2023-02" db="EMBL/GenBank/DDBJ databases">
        <title>Genome of toxic invasive species Heracleum sosnowskyi carries increased number of genes despite the absence of recent whole-genome duplications.</title>
        <authorList>
            <person name="Schelkunov M."/>
            <person name="Shtratnikova V."/>
            <person name="Makarenko M."/>
            <person name="Klepikova A."/>
            <person name="Omelchenko D."/>
            <person name="Novikova G."/>
            <person name="Obukhova E."/>
            <person name="Bogdanov V."/>
            <person name="Penin A."/>
            <person name="Logacheva M."/>
        </authorList>
    </citation>
    <scope>NUCLEOTIDE SEQUENCE</scope>
    <source>
        <strain evidence="14">Hsosn_3</strain>
        <tissue evidence="14">Leaf</tissue>
    </source>
</reference>
<comment type="function">
    <text evidence="9">May transport inorganic phosphate (Pi).</text>
</comment>
<evidence type="ECO:0000256" key="2">
    <source>
        <dbReference type="ARBA" id="ARBA00009665"/>
    </source>
</evidence>
<keyword evidence="8 11" id="KW-0472">Membrane</keyword>
<dbReference type="PANTHER" id="PTHR10783:SF4">
    <property type="entry name" value="PHOSPHATE TRANSPORTER PHO1 HOMOLOG 3"/>
    <property type="match status" value="1"/>
</dbReference>
<dbReference type="InterPro" id="IPR004331">
    <property type="entry name" value="SPX_dom"/>
</dbReference>
<dbReference type="CDD" id="cd14476">
    <property type="entry name" value="SPX_PHO1_like"/>
    <property type="match status" value="1"/>
</dbReference>
<comment type="caution">
    <text evidence="14">The sequence shown here is derived from an EMBL/GenBank/DDBJ whole genome shotgun (WGS) entry which is preliminary data.</text>
</comment>
<dbReference type="InterPro" id="IPR004342">
    <property type="entry name" value="EXS_C"/>
</dbReference>
<evidence type="ECO:0000256" key="4">
    <source>
        <dbReference type="ARBA" id="ARBA00022475"/>
    </source>
</evidence>
<dbReference type="PROSITE" id="PS51382">
    <property type="entry name" value="SPX"/>
    <property type="match status" value="1"/>
</dbReference>
<dbReference type="PROSITE" id="PS51380">
    <property type="entry name" value="EXS"/>
    <property type="match status" value="1"/>
</dbReference>
<evidence type="ECO:0000256" key="6">
    <source>
        <dbReference type="ARBA" id="ARBA00022692"/>
    </source>
</evidence>
<evidence type="ECO:0000259" key="13">
    <source>
        <dbReference type="PROSITE" id="PS51382"/>
    </source>
</evidence>
<dbReference type="GO" id="GO:0000822">
    <property type="term" value="F:inositol hexakisphosphate binding"/>
    <property type="evidence" value="ECO:0007669"/>
    <property type="project" value="TreeGrafter"/>
</dbReference>
<comment type="subcellular location">
    <subcellularLocation>
        <location evidence="1">Cell membrane</location>
        <topology evidence="1">Multi-pass membrane protein</topology>
    </subcellularLocation>
</comment>
<dbReference type="GO" id="GO:0016036">
    <property type="term" value="P:cellular response to phosphate starvation"/>
    <property type="evidence" value="ECO:0007669"/>
    <property type="project" value="TreeGrafter"/>
</dbReference>
<keyword evidence="5" id="KW-0592">Phosphate transport</keyword>
<name>A0AAD8IV59_9APIA</name>
<organism evidence="14 15">
    <name type="scientific">Heracleum sosnowskyi</name>
    <dbReference type="NCBI Taxonomy" id="360622"/>
    <lineage>
        <taxon>Eukaryota</taxon>
        <taxon>Viridiplantae</taxon>
        <taxon>Streptophyta</taxon>
        <taxon>Embryophyta</taxon>
        <taxon>Tracheophyta</taxon>
        <taxon>Spermatophyta</taxon>
        <taxon>Magnoliopsida</taxon>
        <taxon>eudicotyledons</taxon>
        <taxon>Gunneridae</taxon>
        <taxon>Pentapetalae</taxon>
        <taxon>asterids</taxon>
        <taxon>campanulids</taxon>
        <taxon>Apiales</taxon>
        <taxon>Apiaceae</taxon>
        <taxon>Apioideae</taxon>
        <taxon>apioid superclade</taxon>
        <taxon>Tordylieae</taxon>
        <taxon>Tordyliinae</taxon>
        <taxon>Heracleum</taxon>
    </lineage>
</organism>
<feature type="domain" description="SPX" evidence="13">
    <location>
        <begin position="1"/>
        <end position="356"/>
    </location>
</feature>
<dbReference type="EMBL" id="JAUIZM010000004">
    <property type="protein sequence ID" value="KAK1390942.1"/>
    <property type="molecule type" value="Genomic_DNA"/>
</dbReference>
<feature type="transmembrane region" description="Helical" evidence="11">
    <location>
        <begin position="449"/>
        <end position="470"/>
    </location>
</feature>
<protein>
    <submittedName>
        <fullName evidence="14">Phosphate transporter PHO1-like</fullName>
    </submittedName>
</protein>
<keyword evidence="7 11" id="KW-1133">Transmembrane helix</keyword>
<evidence type="ECO:0000256" key="5">
    <source>
        <dbReference type="ARBA" id="ARBA00022592"/>
    </source>
</evidence>
<feature type="compositionally biased region" description="Basic and acidic residues" evidence="10">
    <location>
        <begin position="211"/>
        <end position="227"/>
    </location>
</feature>
<evidence type="ECO:0000256" key="11">
    <source>
        <dbReference type="SAM" id="Phobius"/>
    </source>
</evidence>
<dbReference type="InterPro" id="IPR034092">
    <property type="entry name" value="PHO1_SPX"/>
</dbReference>
<sequence length="807" mass="92743">MKFGKELESEMVPEWEEAYMNYNYLKTILKDIDHFKNRNKPPAPAAAVTTNNPAGVLKRRLTLYRAFSGLIQRTSSKISSPGPMQDAESQPILVSSLNRSDGQEGYETRFLMSADEGGEYELVFFRRLDDEFNKVNKFYKAKVAEVMKEADVLNKQMNALIAFRIKVDNPQYDCPEDAIEMIRLASEVEASSVAAALSASTSETTRAKKAAHMDVIDEDGSNRGELSKEDDEDSNEIKPLSSSAEENIRNRPLIKSDGSCRPPPLEILDHVTIRQPIETPRSTIKGFLNVPIQTELKFSRENMSKIEEQLKRAFTEFYNKLRLLKSYSFLNLTAFAKIMKKYDKITSRNASASYLRMIDNSYLGNSDEVTKVMDKVEAAFIKHFSNSHRKEGLRILRPTTKRQRHRVTAMLGFFSGCTVSLVLALVLIIRAQHILDKPGADQYMVTLFPLYSLFAFIVLHMLMYAGNIYFWRRYRVNYPFIFGFNPRTALGYREVLLLSSGLGVLALGSVLANLDMEMDPKTKDYKEFTELLPLFLVVFVIVILICPFNIIYRPSRFFFLTCLFHAICAPLYKVVLPDFILADQFTSQVQAFRSFESYICYYFSGNYKLRDNSCSNSDVFKTFGFIVATIPYAWRLLQCLRRFFEEKDNMQGLNGLKYFSTIVAVTTRTAYSLDDTSISWKVVAIITSAIAAISGTYWDLVYDWGLLDRKSKNPWLRDKLLVPHKNVYYGAMVLNVVLRLAWLQTVLDVEFTFLHRQTLITIVASLEIIRRGVWNFFRLENEQLNNSENYRAFKSVPLPFHYDEGKD</sequence>
<feature type="transmembrane region" description="Helical" evidence="11">
    <location>
        <begin position="531"/>
        <end position="550"/>
    </location>
</feature>
<evidence type="ECO:0000313" key="14">
    <source>
        <dbReference type="EMBL" id="KAK1390942.1"/>
    </source>
</evidence>
<dbReference type="Pfam" id="PF03124">
    <property type="entry name" value="EXS"/>
    <property type="match status" value="1"/>
</dbReference>
<feature type="domain" description="EXS" evidence="12">
    <location>
        <begin position="615"/>
        <end position="807"/>
    </location>
</feature>
<dbReference type="GO" id="GO:0005886">
    <property type="term" value="C:plasma membrane"/>
    <property type="evidence" value="ECO:0007669"/>
    <property type="project" value="UniProtKB-SubCell"/>
</dbReference>
<evidence type="ECO:0000256" key="10">
    <source>
        <dbReference type="SAM" id="MobiDB-lite"/>
    </source>
</evidence>
<feature type="region of interest" description="Disordered" evidence="10">
    <location>
        <begin position="198"/>
        <end position="256"/>
    </location>
</feature>
<feature type="transmembrane region" description="Helical" evidence="11">
    <location>
        <begin position="407"/>
        <end position="429"/>
    </location>
</feature>
<feature type="transmembrane region" description="Helical" evidence="11">
    <location>
        <begin position="557"/>
        <end position="575"/>
    </location>
</feature>
<evidence type="ECO:0000313" key="15">
    <source>
        <dbReference type="Proteomes" id="UP001237642"/>
    </source>
</evidence>
<dbReference type="Proteomes" id="UP001237642">
    <property type="component" value="Unassembled WGS sequence"/>
</dbReference>
<feature type="transmembrane region" description="Helical" evidence="11">
    <location>
        <begin position="490"/>
        <end position="511"/>
    </location>
</feature>
<keyword evidence="3" id="KW-0813">Transport</keyword>
<gene>
    <name evidence="14" type="ORF">POM88_019120</name>
</gene>
<comment type="similarity">
    <text evidence="2">Belongs to the SYG1 (TC 2.A.94) family.</text>
</comment>
<dbReference type="AlphaFoldDB" id="A0AAD8IV59"/>
<dbReference type="GO" id="GO:0006817">
    <property type="term" value="P:phosphate ion transport"/>
    <property type="evidence" value="ECO:0007669"/>
    <property type="project" value="UniProtKB-KW"/>
</dbReference>
<keyword evidence="6 11" id="KW-0812">Transmembrane</keyword>
<evidence type="ECO:0000256" key="9">
    <source>
        <dbReference type="ARBA" id="ARBA00043939"/>
    </source>
</evidence>
<evidence type="ECO:0000259" key="12">
    <source>
        <dbReference type="PROSITE" id="PS51380"/>
    </source>
</evidence>
<keyword evidence="4" id="KW-1003">Cell membrane</keyword>
<keyword evidence="15" id="KW-1185">Reference proteome</keyword>
<proteinExistence type="inferred from homology"/>
<dbReference type="GO" id="GO:0005802">
    <property type="term" value="C:trans-Golgi network"/>
    <property type="evidence" value="ECO:0007669"/>
    <property type="project" value="TreeGrafter"/>
</dbReference>
<dbReference type="PANTHER" id="PTHR10783">
    <property type="entry name" value="XENOTROPIC AND POLYTROPIC RETROVIRUS RECEPTOR 1-RELATED"/>
    <property type="match status" value="1"/>
</dbReference>
<evidence type="ECO:0000256" key="1">
    <source>
        <dbReference type="ARBA" id="ARBA00004651"/>
    </source>
</evidence>
<evidence type="ECO:0000256" key="7">
    <source>
        <dbReference type="ARBA" id="ARBA00022989"/>
    </source>
</evidence>
<dbReference type="Pfam" id="PF03105">
    <property type="entry name" value="SPX"/>
    <property type="match status" value="1"/>
</dbReference>